<feature type="binding site" evidence="10">
    <location>
        <position position="310"/>
    </location>
    <ligand>
        <name>NAD(+)</name>
        <dbReference type="ChEBI" id="CHEBI:57540"/>
    </ligand>
</feature>
<protein>
    <recommendedName>
        <fullName evidence="10">DNA ligase</fullName>
        <ecNumber evidence="10">6.5.1.2</ecNumber>
    </recommendedName>
    <alternativeName>
        <fullName evidence="10">Polydeoxyribonucleotide synthase [NAD(+)]</fullName>
    </alternativeName>
</protein>
<evidence type="ECO:0000256" key="10">
    <source>
        <dbReference type="HAMAP-Rule" id="MF_01588"/>
    </source>
</evidence>
<keyword evidence="4 10" id="KW-0227">DNA damage</keyword>
<dbReference type="InterPro" id="IPR001357">
    <property type="entry name" value="BRCT_dom"/>
</dbReference>
<keyword evidence="5 10" id="KW-0862">Zinc</keyword>
<dbReference type="Gene3D" id="1.10.287.610">
    <property type="entry name" value="Helix hairpin bin"/>
    <property type="match status" value="1"/>
</dbReference>
<dbReference type="InterPro" id="IPR012340">
    <property type="entry name" value="NA-bd_OB-fold"/>
</dbReference>
<keyword evidence="6 10" id="KW-0520">NAD</keyword>
<evidence type="ECO:0000256" key="5">
    <source>
        <dbReference type="ARBA" id="ARBA00022833"/>
    </source>
</evidence>
<comment type="similarity">
    <text evidence="10">Belongs to the NAD-dependent DNA ligase family. LigA subfamily.</text>
</comment>
<dbReference type="SUPFAM" id="SSF47781">
    <property type="entry name" value="RuvA domain 2-like"/>
    <property type="match status" value="1"/>
</dbReference>
<dbReference type="EC" id="6.5.1.2" evidence="10"/>
<evidence type="ECO:0000256" key="1">
    <source>
        <dbReference type="ARBA" id="ARBA00022598"/>
    </source>
</evidence>
<accession>A0AB36DCT2</accession>
<dbReference type="NCBIfam" id="TIGR00575">
    <property type="entry name" value="dnlj"/>
    <property type="match status" value="1"/>
</dbReference>
<dbReference type="HAMAP" id="MF_01588">
    <property type="entry name" value="DNA_ligase_A"/>
    <property type="match status" value="1"/>
</dbReference>
<dbReference type="GO" id="GO:0046872">
    <property type="term" value="F:metal ion binding"/>
    <property type="evidence" value="ECO:0007669"/>
    <property type="project" value="UniProtKB-KW"/>
</dbReference>
<dbReference type="SMART" id="SM00532">
    <property type="entry name" value="LIGANc"/>
    <property type="match status" value="1"/>
</dbReference>
<dbReference type="RefSeq" id="WP_147604018.1">
    <property type="nucleotide sequence ID" value="NZ_JAAIRY010000002.1"/>
</dbReference>
<organism evidence="12 13">
    <name type="scientific">Mediterraneibacter gnavus</name>
    <name type="common">Ruminococcus gnavus</name>
    <dbReference type="NCBI Taxonomy" id="33038"/>
    <lineage>
        <taxon>Bacteria</taxon>
        <taxon>Bacillati</taxon>
        <taxon>Bacillota</taxon>
        <taxon>Clostridia</taxon>
        <taxon>Lachnospirales</taxon>
        <taxon>Lachnospiraceae</taxon>
        <taxon>Mediterraneibacter</taxon>
    </lineage>
</organism>
<evidence type="ECO:0000256" key="9">
    <source>
        <dbReference type="ARBA" id="ARBA00034005"/>
    </source>
</evidence>
<dbReference type="GO" id="GO:0006260">
    <property type="term" value="P:DNA replication"/>
    <property type="evidence" value="ECO:0007669"/>
    <property type="project" value="UniProtKB-KW"/>
</dbReference>
<feature type="binding site" evidence="10">
    <location>
        <begin position="37"/>
        <end position="41"/>
    </location>
    <ligand>
        <name>NAD(+)</name>
        <dbReference type="ChEBI" id="CHEBI:57540"/>
    </ligand>
</feature>
<dbReference type="InterPro" id="IPR013840">
    <property type="entry name" value="DNAligase_N"/>
</dbReference>
<reference evidence="12" key="1">
    <citation type="journal article" date="2020" name="Cell Host Microbe">
        <title>Functional and Genomic Variation between Human-Derived Isolates of Lachnospiraceae Reveals Inter- and Intra-Species Diversity.</title>
        <authorList>
            <person name="Sorbara M.T."/>
            <person name="Littmann E.R."/>
            <person name="Fontana E."/>
            <person name="Moody T.U."/>
            <person name="Kohout C.E."/>
            <person name="Gjonbalaj M."/>
            <person name="Eaton V."/>
            <person name="Seok R."/>
            <person name="Leiner I.M."/>
            <person name="Pamer E.G."/>
        </authorList>
    </citation>
    <scope>NUCLEOTIDE SEQUENCE</scope>
    <source>
        <strain evidence="12">MSK.11.9</strain>
    </source>
</reference>
<evidence type="ECO:0000256" key="6">
    <source>
        <dbReference type="ARBA" id="ARBA00023027"/>
    </source>
</evidence>
<evidence type="ECO:0000256" key="2">
    <source>
        <dbReference type="ARBA" id="ARBA00022705"/>
    </source>
</evidence>
<dbReference type="InterPro" id="IPR036420">
    <property type="entry name" value="BRCT_dom_sf"/>
</dbReference>
<dbReference type="Pfam" id="PF00533">
    <property type="entry name" value="BRCT"/>
    <property type="match status" value="1"/>
</dbReference>
<dbReference type="CDD" id="cd17748">
    <property type="entry name" value="BRCT_DNA_ligase_like"/>
    <property type="match status" value="1"/>
</dbReference>
<dbReference type="Pfam" id="PF01653">
    <property type="entry name" value="DNA_ligase_aden"/>
    <property type="match status" value="1"/>
</dbReference>
<evidence type="ECO:0000259" key="11">
    <source>
        <dbReference type="PROSITE" id="PS50172"/>
    </source>
</evidence>
<gene>
    <name evidence="10 12" type="primary">ligA</name>
    <name evidence="12" type="ORF">G4981_02555</name>
</gene>
<evidence type="ECO:0000256" key="4">
    <source>
        <dbReference type="ARBA" id="ARBA00022763"/>
    </source>
</evidence>
<feature type="active site" description="N6-AMP-lysine intermediate" evidence="10">
    <location>
        <position position="109"/>
    </location>
</feature>
<dbReference type="SMART" id="SM00292">
    <property type="entry name" value="BRCT"/>
    <property type="match status" value="1"/>
</dbReference>
<dbReference type="NCBIfam" id="NF005932">
    <property type="entry name" value="PRK07956.1"/>
    <property type="match status" value="1"/>
</dbReference>
<comment type="catalytic activity">
    <reaction evidence="9 10">
        <text>NAD(+) + (deoxyribonucleotide)n-3'-hydroxyl + 5'-phospho-(deoxyribonucleotide)m = (deoxyribonucleotide)n+m + AMP + beta-nicotinamide D-nucleotide.</text>
        <dbReference type="EC" id="6.5.1.2"/>
    </reaction>
</comment>
<feature type="binding site" evidence="10">
    <location>
        <position position="164"/>
    </location>
    <ligand>
        <name>NAD(+)</name>
        <dbReference type="ChEBI" id="CHEBI:57540"/>
    </ligand>
</feature>
<dbReference type="SUPFAM" id="SSF52113">
    <property type="entry name" value="BRCT domain"/>
    <property type="match status" value="1"/>
</dbReference>
<dbReference type="GO" id="GO:0003911">
    <property type="term" value="F:DNA ligase (NAD+) activity"/>
    <property type="evidence" value="ECO:0007669"/>
    <property type="project" value="UniProtKB-UniRule"/>
</dbReference>
<dbReference type="Pfam" id="PF03120">
    <property type="entry name" value="OB_DNA_ligase"/>
    <property type="match status" value="1"/>
</dbReference>
<dbReference type="InterPro" id="IPR004150">
    <property type="entry name" value="NAD_DNA_ligase_OB"/>
</dbReference>
<feature type="binding site" evidence="10">
    <location>
        <position position="130"/>
    </location>
    <ligand>
        <name>NAD(+)</name>
        <dbReference type="ChEBI" id="CHEBI:57540"/>
    </ligand>
</feature>
<keyword evidence="8 10" id="KW-0464">Manganese</keyword>
<evidence type="ECO:0000256" key="8">
    <source>
        <dbReference type="ARBA" id="ARBA00023211"/>
    </source>
</evidence>
<dbReference type="PIRSF" id="PIRSF001604">
    <property type="entry name" value="LigA"/>
    <property type="match status" value="1"/>
</dbReference>
<dbReference type="InterPro" id="IPR001679">
    <property type="entry name" value="DNA_ligase"/>
</dbReference>
<comment type="cofactor">
    <cofactor evidence="10">
        <name>Mg(2+)</name>
        <dbReference type="ChEBI" id="CHEBI:18420"/>
    </cofactor>
    <cofactor evidence="10">
        <name>Mn(2+)</name>
        <dbReference type="ChEBI" id="CHEBI:29035"/>
    </cofactor>
</comment>
<feature type="binding site" evidence="10">
    <location>
        <position position="425"/>
    </location>
    <ligand>
        <name>Zn(2+)</name>
        <dbReference type="ChEBI" id="CHEBI:29105"/>
    </ligand>
</feature>
<reference evidence="12" key="2">
    <citation type="submission" date="2020-02" db="EMBL/GenBank/DDBJ databases">
        <authorList>
            <person name="Littmann E."/>
            <person name="Sorbara M."/>
        </authorList>
    </citation>
    <scope>NUCLEOTIDE SEQUENCE</scope>
    <source>
        <strain evidence="12">MSK.11.9</strain>
    </source>
</reference>
<dbReference type="PROSITE" id="PS50172">
    <property type="entry name" value="BRCT"/>
    <property type="match status" value="1"/>
</dbReference>
<comment type="caution">
    <text evidence="12">The sequence shown here is derived from an EMBL/GenBank/DDBJ whole genome shotgun (WGS) entry which is preliminary data.</text>
</comment>
<dbReference type="Gene3D" id="3.40.50.10190">
    <property type="entry name" value="BRCT domain"/>
    <property type="match status" value="1"/>
</dbReference>
<feature type="domain" description="BRCT" evidence="11">
    <location>
        <begin position="595"/>
        <end position="672"/>
    </location>
</feature>
<dbReference type="InterPro" id="IPR010994">
    <property type="entry name" value="RuvA_2-like"/>
</dbReference>
<dbReference type="Gene3D" id="2.40.50.140">
    <property type="entry name" value="Nucleic acid-binding proteins"/>
    <property type="match status" value="1"/>
</dbReference>
<dbReference type="InterPro" id="IPR013839">
    <property type="entry name" value="DNAligase_adenylation"/>
</dbReference>
<feature type="binding site" evidence="10">
    <location>
        <position position="400"/>
    </location>
    <ligand>
        <name>Zn(2+)</name>
        <dbReference type="ChEBI" id="CHEBI:29105"/>
    </ligand>
</feature>
<comment type="caution">
    <text evidence="10">Lacks conserved residue(s) required for the propagation of feature annotation.</text>
</comment>
<evidence type="ECO:0000313" key="13">
    <source>
        <dbReference type="Proteomes" id="UP001296581"/>
    </source>
</evidence>
<evidence type="ECO:0000256" key="7">
    <source>
        <dbReference type="ARBA" id="ARBA00023204"/>
    </source>
</evidence>
<feature type="binding site" evidence="10">
    <location>
        <position position="430"/>
    </location>
    <ligand>
        <name>Zn(2+)</name>
        <dbReference type="ChEBI" id="CHEBI:29105"/>
    </ligand>
</feature>
<keyword evidence="3 10" id="KW-0479">Metal-binding</keyword>
<dbReference type="EMBL" id="JAAIRY010000002">
    <property type="protein sequence ID" value="NSI64173.1"/>
    <property type="molecule type" value="Genomic_DNA"/>
</dbReference>
<dbReference type="AlphaFoldDB" id="A0AB36DCT2"/>
<keyword evidence="1 10" id="KW-0436">Ligase</keyword>
<keyword evidence="7 10" id="KW-0234">DNA repair</keyword>
<dbReference type="GO" id="GO:0006281">
    <property type="term" value="P:DNA repair"/>
    <property type="evidence" value="ECO:0007669"/>
    <property type="project" value="UniProtKB-KW"/>
</dbReference>
<dbReference type="Gene3D" id="1.10.150.20">
    <property type="entry name" value="5' to 3' exonuclease, C-terminal subdomain"/>
    <property type="match status" value="2"/>
</dbReference>
<feature type="binding site" evidence="10">
    <location>
        <begin position="85"/>
        <end position="86"/>
    </location>
    <ligand>
        <name>NAD(+)</name>
        <dbReference type="ChEBI" id="CHEBI:57540"/>
    </ligand>
</feature>
<feature type="binding site" evidence="10">
    <location>
        <position position="403"/>
    </location>
    <ligand>
        <name>Zn(2+)</name>
        <dbReference type="ChEBI" id="CHEBI:29105"/>
    </ligand>
</feature>
<proteinExistence type="inferred from homology"/>
<sequence length="672" mass="75995">MNHSNELSNVEKIKQLVDYLNLQRNAYYNENSPNISDAEYDRIFDELVELEKQTGFVLSNSPTQTVGYTPISELPKVKHPVPLLSLDKTKQVQDLISFAGKQPVLFMLKLDGLTTKLVYENGTLVEASTRGDGEIGEIITHNIPAYVDVPLSIPYQERLVIVGESFIPTNDFERLKETLRDGKGEPYKNGRNLAAGSVRSLDPANCAGRCLHFMPFNVLEGLDDSSFPFPDSRAMKVSSLFDYGFQPCPYIATDQPLNTALINQYIEKLTALADNKHLPIDGIVMIFDSLDYSQKCGRTGHHYKDGLAFKFEDETYETTLRNIEWTPTRFGEIAPVGVFDSVEIDGCSVSRATLHNLTFIKELELVPGCRISVSKRNMIIPHIEENLERGHYVDAVPPVCPCCGSQTRIYQRKGNDGRLIETVHCDNPNCDSQIRKRFTHFVGKKAMNIEGLSETTLEKFLTLGYLQTFPDIYHLNEHQEEILQLEGFGKKSFERLWNSITSSRNTTFVRFLVSMDIPMVGRTKSRILDTVFHGSLQEFFDAASGEYDFTQLDDFGDTLNQNIHDWFSDENNLILWHELQKELIFEERKEMNTMMKENVFTGCTIVATGKLAHFTRDEINSKIIELGAKAGSSVTKKTNYLICGEKAGSKLTKAQALGIKILSEDEFLEMIA</sequence>
<dbReference type="Proteomes" id="UP001296581">
    <property type="component" value="Unassembled WGS sequence"/>
</dbReference>
<evidence type="ECO:0000313" key="12">
    <source>
        <dbReference type="EMBL" id="NSI64173.1"/>
    </source>
</evidence>
<comment type="function">
    <text evidence="10">DNA ligase that catalyzes the formation of phosphodiester linkages between 5'-phosphoryl and 3'-hydroxyl groups in double-stranded DNA using NAD as a coenzyme and as the energy source for the reaction. It is essential for DNA replication and repair of damaged DNA.</text>
</comment>
<dbReference type="SUPFAM" id="SSF50249">
    <property type="entry name" value="Nucleic acid-binding proteins"/>
    <property type="match status" value="1"/>
</dbReference>
<dbReference type="Gene3D" id="3.30.470.30">
    <property type="entry name" value="DNA ligase/mRNA capping enzyme"/>
    <property type="match status" value="1"/>
</dbReference>
<name>A0AB36DCT2_MEDGN</name>
<dbReference type="SUPFAM" id="SSF56091">
    <property type="entry name" value="DNA ligase/mRNA capping enzyme, catalytic domain"/>
    <property type="match status" value="1"/>
</dbReference>
<keyword evidence="2 10" id="KW-0235">DNA replication</keyword>
<evidence type="ECO:0000256" key="3">
    <source>
        <dbReference type="ARBA" id="ARBA00022723"/>
    </source>
</evidence>
<keyword evidence="10" id="KW-0460">Magnesium</keyword>